<dbReference type="EMBL" id="MF681663">
    <property type="protein sequence ID" value="ATI16597.1"/>
    <property type="molecule type" value="Genomic_DNA"/>
</dbReference>
<name>A0A291LCU6_9CAUD</name>
<organism evidence="1 2">
    <name type="scientific">Salmonella phage LVR16A</name>
    <dbReference type="NCBI Taxonomy" id="2041204"/>
    <lineage>
        <taxon>Viruses</taxon>
        <taxon>Duplodnaviria</taxon>
        <taxon>Heunggongvirae</taxon>
        <taxon>Uroviricota</taxon>
        <taxon>Caudoviricetes</taxon>
        <taxon>Demerecviridae</taxon>
        <taxon>Markadamsvirinae</taxon>
        <taxon>Epseptimavirus</taxon>
        <taxon>Epseptimavirus LVR16A</taxon>
    </lineage>
</organism>
<dbReference type="GeneID" id="54994928"/>
<proteinExistence type="predicted"/>
<dbReference type="RefSeq" id="YP_009804336.1">
    <property type="nucleotide sequence ID" value="NC_048000.1"/>
</dbReference>
<reference evidence="2" key="1">
    <citation type="submission" date="2017-08" db="EMBL/GenBank/DDBJ databases">
        <authorList>
            <person name="Bringhurst R.M."/>
        </authorList>
    </citation>
    <scope>NUCLEOTIDE SEQUENCE [LARGE SCALE GENOMIC DNA]</scope>
</reference>
<sequence>MKMSNFCSPFVTFRTSNYKDCSINITTVALIISEGPNRCKVYVTGDSIGVTIDTSREGVLQAITDKLRELHYA</sequence>
<evidence type="ECO:0000313" key="1">
    <source>
        <dbReference type="EMBL" id="ATI16597.1"/>
    </source>
</evidence>
<evidence type="ECO:0000313" key="2">
    <source>
        <dbReference type="Proteomes" id="UP000259070"/>
    </source>
</evidence>
<dbReference type="Proteomes" id="UP000259070">
    <property type="component" value="Segment"/>
</dbReference>
<protein>
    <submittedName>
        <fullName evidence="1">Uncharacterized protein</fullName>
    </submittedName>
</protein>
<accession>A0A291LCU6</accession>
<dbReference type="KEGG" id="vg:54994928"/>
<keyword evidence="2" id="KW-1185">Reference proteome</keyword>